<dbReference type="EMBL" id="CP028956">
    <property type="protein sequence ID" value="AWC94584.1"/>
    <property type="molecule type" value="Genomic_DNA"/>
</dbReference>
<protein>
    <recommendedName>
        <fullName evidence="5">SH3 domain-containing protein</fullName>
    </recommendedName>
</protein>
<organism evidence="2 4">
    <name type="scientific">Morganella morganii</name>
    <name type="common">Proteus morganii</name>
    <dbReference type="NCBI Taxonomy" id="582"/>
    <lineage>
        <taxon>Bacteria</taxon>
        <taxon>Pseudomonadati</taxon>
        <taxon>Pseudomonadota</taxon>
        <taxon>Gammaproteobacteria</taxon>
        <taxon>Enterobacterales</taxon>
        <taxon>Morganellaceae</taxon>
        <taxon>Morganella</taxon>
    </lineage>
</organism>
<evidence type="ECO:0000313" key="2">
    <source>
        <dbReference type="EMBL" id="AWC94584.1"/>
    </source>
</evidence>
<gene>
    <name evidence="2" type="ORF">AM380_13570</name>
    <name evidence="3" type="ORF">AM380_15560</name>
</gene>
<evidence type="ECO:0000313" key="3">
    <source>
        <dbReference type="EMBL" id="AWC94957.1"/>
    </source>
</evidence>
<evidence type="ECO:0000256" key="1">
    <source>
        <dbReference type="SAM" id="SignalP"/>
    </source>
</evidence>
<reference evidence="2 4" key="1">
    <citation type="submission" date="2018-04" db="EMBL/GenBank/DDBJ databases">
        <title>Whole genome sequencing of Morganella morganii AR_0133.</title>
        <authorList>
            <person name="Conlan S."/>
            <person name="Thomas P.J."/>
            <person name="Mullikin J."/>
            <person name="Frank K.M."/>
            <person name="Segre J.A."/>
        </authorList>
    </citation>
    <scope>NUCLEOTIDE SEQUENCE [LARGE SCALE GENOMIC DNA]</scope>
    <source>
        <strain evidence="2 4">AR_0133</strain>
    </source>
</reference>
<dbReference type="AlphaFoldDB" id="A0AAU8ZNG7"/>
<sequence>MNKLLTSLSILLFASYSYANNTNHISDNIKYGPLTEEEEVAVKSWVSNALKDGDSAKFKLGDKVISINGEPEPVYCGLVNAKNSYGAYSGWVIFKSFVARNAYGKIIAPVEIGIKHGDDPAMQIGDGKIFEKVLFDMCLEKGFFKGNYLNKELIGEKKN</sequence>
<name>A0AAU8ZNG7_MORMO</name>
<dbReference type="Proteomes" id="UP000244682">
    <property type="component" value="Chromosome"/>
</dbReference>
<keyword evidence="1" id="KW-0732">Signal</keyword>
<feature type="chain" id="PRO_5043289519" description="SH3 domain-containing protein" evidence="1">
    <location>
        <begin position="20"/>
        <end position="159"/>
    </location>
</feature>
<accession>A0AAU8ZNG7</accession>
<feature type="signal peptide" evidence="1">
    <location>
        <begin position="1"/>
        <end position="19"/>
    </location>
</feature>
<dbReference type="RefSeq" id="WP_108656677.1">
    <property type="nucleotide sequence ID" value="NZ_CAXORV010000011.1"/>
</dbReference>
<proteinExistence type="predicted"/>
<dbReference type="EMBL" id="CP028956">
    <property type="protein sequence ID" value="AWC94957.1"/>
    <property type="molecule type" value="Genomic_DNA"/>
</dbReference>
<evidence type="ECO:0008006" key="5">
    <source>
        <dbReference type="Google" id="ProtNLM"/>
    </source>
</evidence>
<evidence type="ECO:0000313" key="4">
    <source>
        <dbReference type="Proteomes" id="UP000244682"/>
    </source>
</evidence>